<dbReference type="RefSeq" id="WP_100063450.1">
    <property type="nucleotide sequence ID" value="NZ_NUSQ01000141.1"/>
</dbReference>
<gene>
    <name evidence="1" type="ORF">COF40_24710</name>
</gene>
<protein>
    <submittedName>
        <fullName evidence="1">Carbohydrate-binding protein CenC</fullName>
    </submittedName>
</protein>
<dbReference type="Proteomes" id="UP000225997">
    <property type="component" value="Unassembled WGS sequence"/>
</dbReference>
<accession>A0A2C4PGN3</accession>
<comment type="caution">
    <text evidence="1">The sequence shown here is derived from an EMBL/GenBank/DDBJ whole genome shotgun (WGS) entry which is preliminary data.</text>
</comment>
<evidence type="ECO:0000313" key="2">
    <source>
        <dbReference type="Proteomes" id="UP000225997"/>
    </source>
</evidence>
<dbReference type="AlphaFoldDB" id="A0A2C4PGN3"/>
<organism evidence="1 2">
    <name type="scientific">Bacillus toyonensis</name>
    <dbReference type="NCBI Taxonomy" id="155322"/>
    <lineage>
        <taxon>Bacteria</taxon>
        <taxon>Bacillati</taxon>
        <taxon>Bacillota</taxon>
        <taxon>Bacilli</taxon>
        <taxon>Bacillales</taxon>
        <taxon>Bacillaceae</taxon>
        <taxon>Bacillus</taxon>
        <taxon>Bacillus cereus group</taxon>
    </lineage>
</organism>
<proteinExistence type="predicted"/>
<evidence type="ECO:0000313" key="1">
    <source>
        <dbReference type="EMBL" id="PHD64205.1"/>
    </source>
</evidence>
<name>A0A2C4PGN3_9BACI</name>
<sequence length="579" mass="64100">MPKATGFLTLIDLNDALISGLAPSNPTTGTLWIDSSVKPNVMKMWDGKSWVVQSLDLASLDKDANDKIKNAATTLSNLADDSKIDITERSYVKDKLANIIGSVLPSAANTLPVATALDSGGKGEFYSVRKQAINIGIPTSDTNYIAVATQYTNLKTYLEALTPIDAWDTSIGNKDKVIPINPTVWRDTWLKYYQSVDALSELIQAKAKENVDNQKPGGRNMLKNTADFIANRMWADNGSGPAYPDTSVLYNGKRTIKVPMPNGVKYLDGNILLKRDMYYTYAVMVYGSATGAGGNLSPLHFWAHTSKDTAGQQVEIIKYDQSFPAKQWKRIYVTFLTPKDKDLFFTPFIFGGLGTGGTLHVIEFMFQEGNMVGDWTENPDEVQARIDKVQGDLRLTSPLPTTISMDSSGITANTGKADSFARMDYRGMYCKKGAIQIERPDGYNLIIDGTANFDMGVSSHEPPFMSPGVNFNAYWYATRNTIWSSCNYFTFKHTGRYLVFALSLAIDSGSAAQVKIRDIYGADLWYTMHSKTIADDYYVNATIDLGVPTGQMRYVYLMLASNSANHTAYARVLSKWLER</sequence>
<dbReference type="EMBL" id="NUSQ01000141">
    <property type="protein sequence ID" value="PHD64205.1"/>
    <property type="molecule type" value="Genomic_DNA"/>
</dbReference>
<reference evidence="1 2" key="1">
    <citation type="submission" date="2017-09" db="EMBL/GenBank/DDBJ databases">
        <title>Large-scale bioinformatics analysis of Bacillus genomes uncovers conserved roles of natural products in bacterial physiology.</title>
        <authorList>
            <consortium name="Agbiome Team Llc"/>
            <person name="Bleich R.M."/>
            <person name="Grubbs K.J."/>
            <person name="Santa Maria K.C."/>
            <person name="Allen S.E."/>
            <person name="Farag S."/>
            <person name="Shank E.A."/>
            <person name="Bowers A."/>
        </authorList>
    </citation>
    <scope>NUCLEOTIDE SEQUENCE [LARGE SCALE GENOMIC DNA]</scope>
    <source>
        <strain evidence="1 2">AFS044250</strain>
    </source>
</reference>